<dbReference type="InterPro" id="IPR006913">
    <property type="entry name" value="CENP-V/GFA"/>
</dbReference>
<keyword evidence="4" id="KW-0456">Lyase</keyword>
<dbReference type="EMBL" id="JAXOVC010000003">
    <property type="protein sequence ID" value="KAK4504184.1"/>
    <property type="molecule type" value="Genomic_DNA"/>
</dbReference>
<evidence type="ECO:0000313" key="6">
    <source>
        <dbReference type="EMBL" id="KAK4504184.1"/>
    </source>
</evidence>
<dbReference type="Proteomes" id="UP001305779">
    <property type="component" value="Unassembled WGS sequence"/>
</dbReference>
<evidence type="ECO:0000313" key="7">
    <source>
        <dbReference type="Proteomes" id="UP001305779"/>
    </source>
</evidence>
<dbReference type="InterPro" id="IPR011057">
    <property type="entry name" value="Mss4-like_sf"/>
</dbReference>
<name>A0ABR0ERF7_ZASCE</name>
<comment type="caution">
    <text evidence="6">The sequence shown here is derived from an EMBL/GenBank/DDBJ whole genome shotgun (WGS) entry which is preliminary data.</text>
</comment>
<dbReference type="Pfam" id="PF04828">
    <property type="entry name" value="GFA"/>
    <property type="match status" value="1"/>
</dbReference>
<feature type="domain" description="CENP-V/GFA" evidence="5">
    <location>
        <begin position="3"/>
        <end position="107"/>
    </location>
</feature>
<keyword evidence="7" id="KW-1185">Reference proteome</keyword>
<sequence>MSNEGGCFCGAVRIRSTGEVQAKALCHCTDCRKISGSTYSTNIIVPGDGFSVLKGKPKEISKKADSGKSITSYFCGDCGSTLWRQGETFGDARILKVGVMDDQSVIEGATPAVELFAKERVGWVSPVNGAGQKTGMPDSADA</sequence>
<evidence type="ECO:0000259" key="5">
    <source>
        <dbReference type="PROSITE" id="PS51891"/>
    </source>
</evidence>
<protein>
    <recommendedName>
        <fullName evidence="5">CENP-V/GFA domain-containing protein</fullName>
    </recommendedName>
</protein>
<proteinExistence type="inferred from homology"/>
<accession>A0ABR0ERF7</accession>
<evidence type="ECO:0000256" key="4">
    <source>
        <dbReference type="ARBA" id="ARBA00023239"/>
    </source>
</evidence>
<reference evidence="6 7" key="1">
    <citation type="journal article" date="2023" name="G3 (Bethesda)">
        <title>A chromosome-level genome assembly of Zasmidium syzygii isolated from banana leaves.</title>
        <authorList>
            <person name="van Westerhoven A.C."/>
            <person name="Mehrabi R."/>
            <person name="Talebi R."/>
            <person name="Steentjes M.B.F."/>
            <person name="Corcolon B."/>
            <person name="Chong P.A."/>
            <person name="Kema G.H.J."/>
            <person name="Seidl M.F."/>
        </authorList>
    </citation>
    <scope>NUCLEOTIDE SEQUENCE [LARGE SCALE GENOMIC DNA]</scope>
    <source>
        <strain evidence="6 7">P124</strain>
    </source>
</reference>
<evidence type="ECO:0000256" key="1">
    <source>
        <dbReference type="ARBA" id="ARBA00005495"/>
    </source>
</evidence>
<keyword evidence="3" id="KW-0862">Zinc</keyword>
<evidence type="ECO:0000256" key="2">
    <source>
        <dbReference type="ARBA" id="ARBA00022723"/>
    </source>
</evidence>
<dbReference type="PANTHER" id="PTHR33337">
    <property type="entry name" value="GFA DOMAIN-CONTAINING PROTEIN"/>
    <property type="match status" value="1"/>
</dbReference>
<gene>
    <name evidence="6" type="ORF">PRZ48_005100</name>
</gene>
<dbReference type="SUPFAM" id="SSF51316">
    <property type="entry name" value="Mss4-like"/>
    <property type="match status" value="1"/>
</dbReference>
<dbReference type="PROSITE" id="PS51891">
    <property type="entry name" value="CENP_V_GFA"/>
    <property type="match status" value="1"/>
</dbReference>
<evidence type="ECO:0000256" key="3">
    <source>
        <dbReference type="ARBA" id="ARBA00022833"/>
    </source>
</evidence>
<dbReference type="Gene3D" id="3.90.1590.10">
    <property type="entry name" value="glutathione-dependent formaldehyde- activating enzyme (gfa)"/>
    <property type="match status" value="1"/>
</dbReference>
<dbReference type="PANTHER" id="PTHR33337:SF30">
    <property type="entry name" value="DUF636 DOMAIN PROTEIN (AFU_ORTHOLOGUE AFUA_1G03180)"/>
    <property type="match status" value="1"/>
</dbReference>
<comment type="similarity">
    <text evidence="1">Belongs to the Gfa family.</text>
</comment>
<organism evidence="6 7">
    <name type="scientific">Zasmidium cellare</name>
    <name type="common">Wine cellar mold</name>
    <name type="synonym">Racodium cellare</name>
    <dbReference type="NCBI Taxonomy" id="395010"/>
    <lineage>
        <taxon>Eukaryota</taxon>
        <taxon>Fungi</taxon>
        <taxon>Dikarya</taxon>
        <taxon>Ascomycota</taxon>
        <taxon>Pezizomycotina</taxon>
        <taxon>Dothideomycetes</taxon>
        <taxon>Dothideomycetidae</taxon>
        <taxon>Mycosphaerellales</taxon>
        <taxon>Mycosphaerellaceae</taxon>
        <taxon>Zasmidium</taxon>
    </lineage>
</organism>
<keyword evidence="2" id="KW-0479">Metal-binding</keyword>